<organism evidence="2 3">
    <name type="scientific">Liparis tanakae</name>
    <name type="common">Tanaka's snailfish</name>
    <dbReference type="NCBI Taxonomy" id="230148"/>
    <lineage>
        <taxon>Eukaryota</taxon>
        <taxon>Metazoa</taxon>
        <taxon>Chordata</taxon>
        <taxon>Craniata</taxon>
        <taxon>Vertebrata</taxon>
        <taxon>Euteleostomi</taxon>
        <taxon>Actinopterygii</taxon>
        <taxon>Neopterygii</taxon>
        <taxon>Teleostei</taxon>
        <taxon>Neoteleostei</taxon>
        <taxon>Acanthomorphata</taxon>
        <taxon>Eupercaria</taxon>
        <taxon>Perciformes</taxon>
        <taxon>Cottioidei</taxon>
        <taxon>Cottales</taxon>
        <taxon>Liparidae</taxon>
        <taxon>Liparis</taxon>
    </lineage>
</organism>
<keyword evidence="3" id="KW-1185">Reference proteome</keyword>
<reference evidence="2 3" key="1">
    <citation type="submission" date="2019-03" db="EMBL/GenBank/DDBJ databases">
        <title>First draft genome of Liparis tanakae, snailfish: a comprehensive survey of snailfish specific genes.</title>
        <authorList>
            <person name="Kim W."/>
            <person name="Song I."/>
            <person name="Jeong J.-H."/>
            <person name="Kim D."/>
            <person name="Kim S."/>
            <person name="Ryu S."/>
            <person name="Song J.Y."/>
            <person name="Lee S.K."/>
        </authorList>
    </citation>
    <scope>NUCLEOTIDE SEQUENCE [LARGE SCALE GENOMIC DNA]</scope>
    <source>
        <tissue evidence="2">Muscle</tissue>
    </source>
</reference>
<comment type="caution">
    <text evidence="2">The sequence shown here is derived from an EMBL/GenBank/DDBJ whole genome shotgun (WGS) entry which is preliminary data.</text>
</comment>
<name>A0A4Z2E0M0_9TELE</name>
<evidence type="ECO:0000313" key="2">
    <source>
        <dbReference type="EMBL" id="TNN22279.1"/>
    </source>
</evidence>
<feature type="compositionally biased region" description="Basic and acidic residues" evidence="1">
    <location>
        <begin position="30"/>
        <end position="66"/>
    </location>
</feature>
<proteinExistence type="predicted"/>
<dbReference type="Proteomes" id="UP000314294">
    <property type="component" value="Unassembled WGS sequence"/>
</dbReference>
<gene>
    <name evidence="2" type="ORF">EYF80_067606</name>
</gene>
<dbReference type="AlphaFoldDB" id="A0A4Z2E0M0"/>
<feature type="region of interest" description="Disordered" evidence="1">
    <location>
        <begin position="18"/>
        <end position="66"/>
    </location>
</feature>
<sequence>MTGGGDSLSLLNIYLHNCRPAGVTPPSAERQLRKMEAEQRKKEAEQRKKEAEQRKKEAEQRKKEAE</sequence>
<protein>
    <submittedName>
        <fullName evidence="2">Uncharacterized protein</fullName>
    </submittedName>
</protein>
<dbReference type="EMBL" id="SRLO01023298">
    <property type="protein sequence ID" value="TNN22279.1"/>
    <property type="molecule type" value="Genomic_DNA"/>
</dbReference>
<accession>A0A4Z2E0M0</accession>
<evidence type="ECO:0000313" key="3">
    <source>
        <dbReference type="Proteomes" id="UP000314294"/>
    </source>
</evidence>
<evidence type="ECO:0000256" key="1">
    <source>
        <dbReference type="SAM" id="MobiDB-lite"/>
    </source>
</evidence>